<feature type="non-terminal residue" evidence="9">
    <location>
        <position position="90"/>
    </location>
</feature>
<dbReference type="Proteomes" id="UP000524246">
    <property type="component" value="Unassembled WGS sequence"/>
</dbReference>
<dbReference type="GO" id="GO:0009086">
    <property type="term" value="P:methionine biosynthetic process"/>
    <property type="evidence" value="ECO:0007669"/>
    <property type="project" value="UniProtKB-KW"/>
</dbReference>
<dbReference type="GO" id="GO:0006164">
    <property type="term" value="P:purine nucleotide biosynthetic process"/>
    <property type="evidence" value="ECO:0007669"/>
    <property type="project" value="UniProtKB-KW"/>
</dbReference>
<keyword evidence="7" id="KW-0511">Multifunctional enzyme</keyword>
<evidence type="ECO:0000256" key="1">
    <source>
        <dbReference type="ARBA" id="ARBA00004777"/>
    </source>
</evidence>
<keyword evidence="6" id="KW-0028">Amino-acid biosynthesis</keyword>
<comment type="pathway">
    <text evidence="1">One-carbon metabolism; tetrahydrofolate interconversion.</text>
</comment>
<dbReference type="InterPro" id="IPR046346">
    <property type="entry name" value="Aminoacid_DH-like_N_sf"/>
</dbReference>
<reference evidence="9 10" key="1">
    <citation type="journal article" date="2020" name="Biotechnol. Biofuels">
        <title>New insights from the biogas microbiome by comprehensive genome-resolved metagenomics of nearly 1600 species originating from multiple anaerobic digesters.</title>
        <authorList>
            <person name="Campanaro S."/>
            <person name="Treu L."/>
            <person name="Rodriguez-R L.M."/>
            <person name="Kovalovszki A."/>
            <person name="Ziels R.M."/>
            <person name="Maus I."/>
            <person name="Zhu X."/>
            <person name="Kougias P.G."/>
            <person name="Basile A."/>
            <person name="Luo G."/>
            <person name="Schluter A."/>
            <person name="Konstantinidis K.T."/>
            <person name="Angelidaki I."/>
        </authorList>
    </citation>
    <scope>NUCLEOTIDE SEQUENCE [LARGE SCALE GENOMIC DNA]</scope>
    <source>
        <strain evidence="9">AS27yjCOA_65</strain>
    </source>
</reference>
<dbReference type="GO" id="GO:0005829">
    <property type="term" value="C:cytosol"/>
    <property type="evidence" value="ECO:0007669"/>
    <property type="project" value="TreeGrafter"/>
</dbReference>
<dbReference type="GO" id="GO:0035999">
    <property type="term" value="P:tetrahydrofolate interconversion"/>
    <property type="evidence" value="ECO:0007669"/>
    <property type="project" value="TreeGrafter"/>
</dbReference>
<dbReference type="GO" id="GO:0004477">
    <property type="term" value="F:methenyltetrahydrofolate cyclohydrolase activity"/>
    <property type="evidence" value="ECO:0007669"/>
    <property type="project" value="UniProtKB-EC"/>
</dbReference>
<evidence type="ECO:0000256" key="7">
    <source>
        <dbReference type="ARBA" id="ARBA00023268"/>
    </source>
</evidence>
<accession>A0A7X9FRP2</accession>
<dbReference type="InterPro" id="IPR000672">
    <property type="entry name" value="THF_DH/CycHdrlase"/>
</dbReference>
<dbReference type="Gene3D" id="3.40.50.10860">
    <property type="entry name" value="Leucine Dehydrogenase, chain A, domain 1"/>
    <property type="match status" value="1"/>
</dbReference>
<organism evidence="9 10">
    <name type="scientific">SAR324 cluster bacterium</name>
    <dbReference type="NCBI Taxonomy" id="2024889"/>
    <lineage>
        <taxon>Bacteria</taxon>
        <taxon>Deltaproteobacteria</taxon>
        <taxon>SAR324 cluster</taxon>
    </lineage>
</organism>
<keyword evidence="6" id="KW-0486">Methionine biosynthesis</keyword>
<evidence type="ECO:0000256" key="6">
    <source>
        <dbReference type="ARBA" id="ARBA00023167"/>
    </source>
</evidence>
<evidence type="ECO:0000313" key="9">
    <source>
        <dbReference type="EMBL" id="NMC62621.1"/>
    </source>
</evidence>
<evidence type="ECO:0000313" key="10">
    <source>
        <dbReference type="Proteomes" id="UP000524246"/>
    </source>
</evidence>
<dbReference type="EMBL" id="JAAZON010000235">
    <property type="protein sequence ID" value="NMC62621.1"/>
    <property type="molecule type" value="Genomic_DNA"/>
</dbReference>
<keyword evidence="5 9" id="KW-0560">Oxidoreductase</keyword>
<dbReference type="EC" id="1.5.1.5" evidence="9"/>
<comment type="caution">
    <text evidence="9">The sequence shown here is derived from an EMBL/GenBank/DDBJ whole genome shotgun (WGS) entry which is preliminary data.</text>
</comment>
<sequence>MNDTRILDGKALSQLIVENLSQKTRALEPKIGRCPGLGVILVGDNPASKTYVANKEKAAAKAGFVSFDKRLPNDASEAHLEEAIQAFNQD</sequence>
<evidence type="ECO:0000256" key="4">
    <source>
        <dbReference type="ARBA" id="ARBA00022857"/>
    </source>
</evidence>
<evidence type="ECO:0000259" key="8">
    <source>
        <dbReference type="Pfam" id="PF00763"/>
    </source>
</evidence>
<dbReference type="SUPFAM" id="SSF53223">
    <property type="entry name" value="Aminoacid dehydrogenase-like, N-terminal domain"/>
    <property type="match status" value="1"/>
</dbReference>
<evidence type="ECO:0000256" key="5">
    <source>
        <dbReference type="ARBA" id="ARBA00023002"/>
    </source>
</evidence>
<feature type="domain" description="Tetrahydrofolate dehydrogenase/cyclohydrolase catalytic" evidence="8">
    <location>
        <begin position="7"/>
        <end position="90"/>
    </location>
</feature>
<dbReference type="PRINTS" id="PR00085">
    <property type="entry name" value="THFDHDRGNASE"/>
</dbReference>
<protein>
    <submittedName>
        <fullName evidence="9">Bifunctional 5,10-methylene-tetrahydrofolate dehydrogenase/5,10-methylene-tetrahydrofolate cyclohydrolase</fullName>
        <ecNumber evidence="9">1.5.1.5</ecNumber>
        <ecNumber evidence="9">3.5.4.9</ecNumber>
    </submittedName>
</protein>
<dbReference type="AlphaFoldDB" id="A0A7X9FRP2"/>
<dbReference type="PANTHER" id="PTHR48099:SF5">
    <property type="entry name" value="C-1-TETRAHYDROFOLATE SYNTHASE, CYTOPLASMIC"/>
    <property type="match status" value="1"/>
</dbReference>
<name>A0A7X9FRP2_9DELT</name>
<keyword evidence="4" id="KW-0521">NADP</keyword>
<keyword evidence="2" id="KW-0658">Purine biosynthesis</keyword>
<evidence type="ECO:0000256" key="2">
    <source>
        <dbReference type="ARBA" id="ARBA00022755"/>
    </source>
</evidence>
<keyword evidence="3 9" id="KW-0378">Hydrolase</keyword>
<dbReference type="Pfam" id="PF00763">
    <property type="entry name" value="THF_DHG_CYH"/>
    <property type="match status" value="1"/>
</dbReference>
<evidence type="ECO:0000256" key="3">
    <source>
        <dbReference type="ARBA" id="ARBA00022801"/>
    </source>
</evidence>
<dbReference type="EC" id="3.5.4.9" evidence="9"/>
<dbReference type="PANTHER" id="PTHR48099">
    <property type="entry name" value="C-1-TETRAHYDROFOLATE SYNTHASE, CYTOPLASMIC-RELATED"/>
    <property type="match status" value="1"/>
</dbReference>
<gene>
    <name evidence="9" type="ORF">GYA55_05565</name>
</gene>
<dbReference type="GO" id="GO:0004488">
    <property type="term" value="F:methylenetetrahydrofolate dehydrogenase (NADP+) activity"/>
    <property type="evidence" value="ECO:0007669"/>
    <property type="project" value="UniProtKB-EC"/>
</dbReference>
<proteinExistence type="predicted"/>
<dbReference type="InterPro" id="IPR020630">
    <property type="entry name" value="THF_DH/CycHdrlase_cat_dom"/>
</dbReference>